<dbReference type="Pfam" id="PF00169">
    <property type="entry name" value="PH"/>
    <property type="match status" value="1"/>
</dbReference>
<protein>
    <submittedName>
        <fullName evidence="3">Pleckstrin y domain-containing A member 5</fullName>
    </submittedName>
</protein>
<evidence type="ECO:0000313" key="4">
    <source>
        <dbReference type="Proteomes" id="UP001381693"/>
    </source>
</evidence>
<feature type="compositionally biased region" description="Low complexity" evidence="1">
    <location>
        <begin position="33"/>
        <end position="45"/>
    </location>
</feature>
<proteinExistence type="predicted"/>
<reference evidence="3 4" key="1">
    <citation type="submission" date="2023-11" db="EMBL/GenBank/DDBJ databases">
        <title>Halocaridina rubra genome assembly.</title>
        <authorList>
            <person name="Smith C."/>
        </authorList>
    </citation>
    <scope>NUCLEOTIDE SEQUENCE [LARGE SCALE GENOMIC DNA]</scope>
    <source>
        <strain evidence="3">EP-1</strain>
        <tissue evidence="3">Whole</tissue>
    </source>
</reference>
<dbReference type="PANTHER" id="PTHR12752:SF9">
    <property type="entry name" value="KRAMER, ISOFORM I"/>
    <property type="match status" value="1"/>
</dbReference>
<name>A0AAN8WHE1_HALRR</name>
<keyword evidence="4" id="KW-1185">Reference proteome</keyword>
<feature type="region of interest" description="Disordered" evidence="1">
    <location>
        <begin position="33"/>
        <end position="65"/>
    </location>
</feature>
<dbReference type="Gene3D" id="2.30.29.30">
    <property type="entry name" value="Pleckstrin-homology domain (PH domain)/Phosphotyrosine-binding domain (PTB)"/>
    <property type="match status" value="1"/>
</dbReference>
<evidence type="ECO:0000313" key="3">
    <source>
        <dbReference type="EMBL" id="KAK7020298.1"/>
    </source>
</evidence>
<gene>
    <name evidence="3" type="primary">PLEKHA5_1</name>
    <name evidence="3" type="ORF">SK128_020228</name>
</gene>
<dbReference type="Proteomes" id="UP001381693">
    <property type="component" value="Unassembled WGS sequence"/>
</dbReference>
<dbReference type="InterPro" id="IPR011993">
    <property type="entry name" value="PH-like_dom_sf"/>
</dbReference>
<dbReference type="SUPFAM" id="SSF50729">
    <property type="entry name" value="PH domain-like"/>
    <property type="match status" value="1"/>
</dbReference>
<dbReference type="InterPro" id="IPR001849">
    <property type="entry name" value="PH_domain"/>
</dbReference>
<organism evidence="3 4">
    <name type="scientific">Halocaridina rubra</name>
    <name type="common">Hawaiian red shrimp</name>
    <dbReference type="NCBI Taxonomy" id="373956"/>
    <lineage>
        <taxon>Eukaryota</taxon>
        <taxon>Metazoa</taxon>
        <taxon>Ecdysozoa</taxon>
        <taxon>Arthropoda</taxon>
        <taxon>Crustacea</taxon>
        <taxon>Multicrustacea</taxon>
        <taxon>Malacostraca</taxon>
        <taxon>Eumalacostraca</taxon>
        <taxon>Eucarida</taxon>
        <taxon>Decapoda</taxon>
        <taxon>Pleocyemata</taxon>
        <taxon>Caridea</taxon>
        <taxon>Atyoidea</taxon>
        <taxon>Atyidae</taxon>
        <taxon>Halocaridina</taxon>
    </lineage>
</organism>
<feature type="domain" description="PH" evidence="2">
    <location>
        <begin position="74"/>
        <end position="120"/>
    </location>
</feature>
<dbReference type="EMBL" id="JAXCGZ010022946">
    <property type="protein sequence ID" value="KAK7020298.1"/>
    <property type="molecule type" value="Genomic_DNA"/>
</dbReference>
<sequence length="120" mass="13745">MVVTSMIGTPIHERPRMPTPTEDYEFLCEATSPNSSAAANTPNNNDARKIQGSRRRSGGSWVKTPGLKRPEVSAVTLQGWLYKQGADGLQLWKKRWFVLSEYCLYYYKGEDYVWRDLARP</sequence>
<evidence type="ECO:0000256" key="1">
    <source>
        <dbReference type="SAM" id="MobiDB-lite"/>
    </source>
</evidence>
<evidence type="ECO:0000259" key="2">
    <source>
        <dbReference type="PROSITE" id="PS50003"/>
    </source>
</evidence>
<dbReference type="PROSITE" id="PS50003">
    <property type="entry name" value="PH_DOMAIN"/>
    <property type="match status" value="1"/>
</dbReference>
<dbReference type="PANTHER" id="PTHR12752">
    <property type="entry name" value="PHOSPHOINOSITOL 3-PHOSPHATE-BINDING PROTEIN"/>
    <property type="match status" value="1"/>
</dbReference>
<dbReference type="AlphaFoldDB" id="A0AAN8WHE1"/>
<accession>A0AAN8WHE1</accession>
<comment type="caution">
    <text evidence="3">The sequence shown here is derived from an EMBL/GenBank/DDBJ whole genome shotgun (WGS) entry which is preliminary data.</text>
</comment>